<keyword evidence="2" id="KW-1185">Reference proteome</keyword>
<proteinExistence type="predicted"/>
<sequence length="186" mass="22575">GCILHFHPSMRRSNFIDNCDVSWISPFKHEREILFARSTIFSSIDEKIHKELYAWNAKIESEDEYTQMILLTWTQYDQYIQQIMQINAMWKQSIDFNIIYVTLNYFEKDVNETFELLSKFKKWKFQDNNKQKYKKRMNKFVKKRCCNHNINLFSIFLSETYKEVNAVEYATVQTVNNCLPFVKKNK</sequence>
<evidence type="ECO:0000313" key="1">
    <source>
        <dbReference type="EMBL" id="ETO15201.1"/>
    </source>
</evidence>
<dbReference type="AlphaFoldDB" id="X6MNF3"/>
<feature type="non-terminal residue" evidence="1">
    <location>
        <position position="1"/>
    </location>
</feature>
<accession>X6MNF3</accession>
<dbReference type="EMBL" id="ASPP01019387">
    <property type="protein sequence ID" value="ETO15201.1"/>
    <property type="molecule type" value="Genomic_DNA"/>
</dbReference>
<protein>
    <submittedName>
        <fullName evidence="1">Uncharacterized protein</fullName>
    </submittedName>
</protein>
<dbReference type="Proteomes" id="UP000023152">
    <property type="component" value="Unassembled WGS sequence"/>
</dbReference>
<evidence type="ECO:0000313" key="2">
    <source>
        <dbReference type="Proteomes" id="UP000023152"/>
    </source>
</evidence>
<name>X6MNF3_RETFI</name>
<comment type="caution">
    <text evidence="1">The sequence shown here is derived from an EMBL/GenBank/DDBJ whole genome shotgun (WGS) entry which is preliminary data.</text>
</comment>
<gene>
    <name evidence="1" type="ORF">RFI_22162</name>
</gene>
<organism evidence="1 2">
    <name type="scientific">Reticulomyxa filosa</name>
    <dbReference type="NCBI Taxonomy" id="46433"/>
    <lineage>
        <taxon>Eukaryota</taxon>
        <taxon>Sar</taxon>
        <taxon>Rhizaria</taxon>
        <taxon>Retaria</taxon>
        <taxon>Foraminifera</taxon>
        <taxon>Monothalamids</taxon>
        <taxon>Reticulomyxidae</taxon>
        <taxon>Reticulomyxa</taxon>
    </lineage>
</organism>
<reference evidence="1 2" key="1">
    <citation type="journal article" date="2013" name="Curr. Biol.">
        <title>The Genome of the Foraminiferan Reticulomyxa filosa.</title>
        <authorList>
            <person name="Glockner G."/>
            <person name="Hulsmann N."/>
            <person name="Schleicher M."/>
            <person name="Noegel A.A."/>
            <person name="Eichinger L."/>
            <person name="Gallinger C."/>
            <person name="Pawlowski J."/>
            <person name="Sierra R."/>
            <person name="Euteneuer U."/>
            <person name="Pillet L."/>
            <person name="Moustafa A."/>
            <person name="Platzer M."/>
            <person name="Groth M."/>
            <person name="Szafranski K."/>
            <person name="Schliwa M."/>
        </authorList>
    </citation>
    <scope>NUCLEOTIDE SEQUENCE [LARGE SCALE GENOMIC DNA]</scope>
</reference>